<feature type="transmembrane region" description="Helical" evidence="6">
    <location>
        <begin position="157"/>
        <end position="179"/>
    </location>
</feature>
<evidence type="ECO:0000313" key="8">
    <source>
        <dbReference type="EMBL" id="SCW58050.1"/>
    </source>
</evidence>
<evidence type="ECO:0000256" key="4">
    <source>
        <dbReference type="ARBA" id="ARBA00022989"/>
    </source>
</evidence>
<feature type="domain" description="EamA" evidence="7">
    <location>
        <begin position="18"/>
        <end position="144"/>
    </location>
</feature>
<evidence type="ECO:0000259" key="7">
    <source>
        <dbReference type="Pfam" id="PF00892"/>
    </source>
</evidence>
<feature type="transmembrane region" description="Helical" evidence="6">
    <location>
        <begin position="191"/>
        <end position="209"/>
    </location>
</feature>
<dbReference type="RefSeq" id="WP_091438033.1">
    <property type="nucleotide sequence ID" value="NZ_FMTP01000002.1"/>
</dbReference>
<feature type="transmembrane region" description="Helical" evidence="6">
    <location>
        <begin position="47"/>
        <end position="65"/>
    </location>
</feature>
<keyword evidence="3 6" id="KW-0812">Transmembrane</keyword>
<dbReference type="EMBL" id="FMTP01000002">
    <property type="protein sequence ID" value="SCW58050.1"/>
    <property type="molecule type" value="Genomic_DNA"/>
</dbReference>
<comment type="subcellular location">
    <subcellularLocation>
        <location evidence="1">Membrane</location>
        <topology evidence="1">Multi-pass membrane protein</topology>
    </subcellularLocation>
</comment>
<evidence type="ECO:0000256" key="1">
    <source>
        <dbReference type="ARBA" id="ARBA00004141"/>
    </source>
</evidence>
<feature type="transmembrane region" description="Helical" evidence="6">
    <location>
        <begin position="100"/>
        <end position="121"/>
    </location>
</feature>
<evidence type="ECO:0000256" key="2">
    <source>
        <dbReference type="ARBA" id="ARBA00009853"/>
    </source>
</evidence>
<protein>
    <submittedName>
        <fullName evidence="8">S-adenosylmethionine uptake transporter</fullName>
    </submittedName>
</protein>
<evidence type="ECO:0000256" key="3">
    <source>
        <dbReference type="ARBA" id="ARBA00022692"/>
    </source>
</evidence>
<comment type="similarity">
    <text evidence="2">Belongs to the drug/metabolite transporter (DMT) superfamily. 10 TMS drug/metabolite exporter (DME) (TC 2.A.7.3) family.</text>
</comment>
<keyword evidence="9" id="KW-1185">Reference proteome</keyword>
<accession>A0A1G4RML2</accession>
<dbReference type="PANTHER" id="PTHR22911:SF6">
    <property type="entry name" value="SOLUTE CARRIER FAMILY 35 MEMBER G1"/>
    <property type="match status" value="1"/>
</dbReference>
<dbReference type="SUPFAM" id="SSF103481">
    <property type="entry name" value="Multidrug resistance efflux transporter EmrE"/>
    <property type="match status" value="2"/>
</dbReference>
<name>A0A1G4RML2_9HYPH</name>
<dbReference type="Proteomes" id="UP000198889">
    <property type="component" value="Unassembled WGS sequence"/>
</dbReference>
<reference evidence="9" key="1">
    <citation type="submission" date="2016-10" db="EMBL/GenBank/DDBJ databases">
        <authorList>
            <person name="Varghese N."/>
            <person name="Submissions S."/>
        </authorList>
    </citation>
    <scope>NUCLEOTIDE SEQUENCE [LARGE SCALE GENOMIC DNA]</scope>
    <source>
        <strain evidence="9">CGMCC 1.1761</strain>
    </source>
</reference>
<sequence length="304" mass="31494">MWQATLRRAVLNGPALVTIAAIGILSIMDGVIKYVAATHGTGQIAMLRYAVGALAAGAVFAACRTPLPGRSMLRPHLWRSVLVSITALTFFYSLSVLQLAVALALSFTSPLFIALFAALFLGERPGKSILLALGLGFAGVLVVLWNELDMGAGGSLANGPGIAAALVAAVTYALAMVTLKSRAARDPIPTIVLLQNAFACVLVTPLGAWQWVPVSGGELGLFVLIGVLGTAGHLCMAWAYGRADASRLGVFEYTAFLWALVIGLVAFSEIPSPSTLAGAALIAGGALIASRRSRLREAEVEVGP</sequence>
<feature type="transmembrane region" description="Helical" evidence="6">
    <location>
        <begin position="128"/>
        <end position="145"/>
    </location>
</feature>
<gene>
    <name evidence="8" type="ORF">SAMN05660859_1762</name>
</gene>
<feature type="domain" description="EamA" evidence="7">
    <location>
        <begin position="160"/>
        <end position="290"/>
    </location>
</feature>
<feature type="transmembrane region" description="Helical" evidence="6">
    <location>
        <begin position="248"/>
        <end position="267"/>
    </location>
</feature>
<feature type="transmembrane region" description="Helical" evidence="6">
    <location>
        <begin position="9"/>
        <end position="27"/>
    </location>
</feature>
<dbReference type="STRING" id="177413.SAMN05660859_1762"/>
<feature type="transmembrane region" description="Helical" evidence="6">
    <location>
        <begin position="77"/>
        <end position="94"/>
    </location>
</feature>
<dbReference type="Pfam" id="PF00892">
    <property type="entry name" value="EamA"/>
    <property type="match status" value="2"/>
</dbReference>
<keyword evidence="5 6" id="KW-0472">Membrane</keyword>
<organism evidence="8 9">
    <name type="scientific">Ancylobacter rudongensis</name>
    <dbReference type="NCBI Taxonomy" id="177413"/>
    <lineage>
        <taxon>Bacteria</taxon>
        <taxon>Pseudomonadati</taxon>
        <taxon>Pseudomonadota</taxon>
        <taxon>Alphaproteobacteria</taxon>
        <taxon>Hyphomicrobiales</taxon>
        <taxon>Xanthobacteraceae</taxon>
        <taxon>Ancylobacter</taxon>
    </lineage>
</organism>
<dbReference type="AlphaFoldDB" id="A0A1G4RML2"/>
<feature type="transmembrane region" description="Helical" evidence="6">
    <location>
        <begin position="221"/>
        <end position="241"/>
    </location>
</feature>
<evidence type="ECO:0000256" key="5">
    <source>
        <dbReference type="ARBA" id="ARBA00023136"/>
    </source>
</evidence>
<keyword evidence="4 6" id="KW-1133">Transmembrane helix</keyword>
<evidence type="ECO:0000256" key="6">
    <source>
        <dbReference type="SAM" id="Phobius"/>
    </source>
</evidence>
<dbReference type="PANTHER" id="PTHR22911">
    <property type="entry name" value="ACYL-MALONYL CONDENSING ENZYME-RELATED"/>
    <property type="match status" value="1"/>
</dbReference>
<proteinExistence type="inferred from homology"/>
<dbReference type="GO" id="GO:0016020">
    <property type="term" value="C:membrane"/>
    <property type="evidence" value="ECO:0007669"/>
    <property type="project" value="UniProtKB-SubCell"/>
</dbReference>
<dbReference type="InterPro" id="IPR000620">
    <property type="entry name" value="EamA_dom"/>
</dbReference>
<evidence type="ECO:0000313" key="9">
    <source>
        <dbReference type="Proteomes" id="UP000198889"/>
    </source>
</evidence>
<dbReference type="InterPro" id="IPR037185">
    <property type="entry name" value="EmrE-like"/>
</dbReference>